<dbReference type="Proteomes" id="UP000597853">
    <property type="component" value="Unassembled WGS sequence"/>
</dbReference>
<accession>A0ABQ2TBD9</accession>
<feature type="region of interest" description="Disordered" evidence="1">
    <location>
        <begin position="14"/>
        <end position="35"/>
    </location>
</feature>
<dbReference type="EMBL" id="BMTX01000013">
    <property type="protein sequence ID" value="GGS58965.1"/>
    <property type="molecule type" value="Genomic_DNA"/>
</dbReference>
<keyword evidence="3" id="KW-1185">Reference proteome</keyword>
<evidence type="ECO:0000313" key="3">
    <source>
        <dbReference type="Proteomes" id="UP000597853"/>
    </source>
</evidence>
<evidence type="ECO:0000256" key="1">
    <source>
        <dbReference type="SAM" id="MobiDB-lite"/>
    </source>
</evidence>
<gene>
    <name evidence="2" type="ORF">GCM10010285_42960</name>
</gene>
<evidence type="ECO:0000313" key="2">
    <source>
        <dbReference type="EMBL" id="GGS58965.1"/>
    </source>
</evidence>
<sequence>MTARRVDDGAARIVGQVSSAGGTGSGENGAWQRGSSLAAGSAERLAVHRGGVADISITLSDGIPTMVVIRR</sequence>
<proteinExistence type="predicted"/>
<comment type="caution">
    <text evidence="2">The sequence shown here is derived from an EMBL/GenBank/DDBJ whole genome shotgun (WGS) entry which is preliminary data.</text>
</comment>
<protein>
    <submittedName>
        <fullName evidence="2">Uncharacterized protein</fullName>
    </submittedName>
</protein>
<reference evidence="3" key="1">
    <citation type="journal article" date="2019" name="Int. J. Syst. Evol. Microbiol.">
        <title>The Global Catalogue of Microorganisms (GCM) 10K type strain sequencing project: providing services to taxonomists for standard genome sequencing and annotation.</title>
        <authorList>
            <consortium name="The Broad Institute Genomics Platform"/>
            <consortium name="The Broad Institute Genome Sequencing Center for Infectious Disease"/>
            <person name="Wu L."/>
            <person name="Ma J."/>
        </authorList>
    </citation>
    <scope>NUCLEOTIDE SEQUENCE [LARGE SCALE GENOMIC DNA]</scope>
    <source>
        <strain evidence="3">JCM 4416</strain>
    </source>
</reference>
<organism evidence="2 3">
    <name type="scientific">Streptomyces pseudogriseolus</name>
    <name type="common">Streptomyces gancidicus</name>
    <name type="synonym">Streptomyces rubiginosus</name>
    <dbReference type="NCBI Taxonomy" id="36817"/>
    <lineage>
        <taxon>Bacteria</taxon>
        <taxon>Bacillati</taxon>
        <taxon>Actinomycetota</taxon>
        <taxon>Actinomycetes</taxon>
        <taxon>Kitasatosporales</taxon>
        <taxon>Streptomycetaceae</taxon>
        <taxon>Streptomyces</taxon>
        <taxon>Streptomyces pseudogriseolus group</taxon>
    </lineage>
</organism>
<name>A0ABQ2TBD9_STREZ</name>